<feature type="region of interest" description="Disordered" evidence="1">
    <location>
        <begin position="1"/>
        <end position="29"/>
    </location>
</feature>
<keyword evidence="2" id="KW-0812">Transmembrane</keyword>
<proteinExistence type="predicted"/>
<organism evidence="3 4">
    <name type="scientific">Candidatus Aeolococcus gillhamiae</name>
    <dbReference type="NCBI Taxonomy" id="3127015"/>
    <lineage>
        <taxon>Bacteria</taxon>
        <taxon>Bacillati</taxon>
        <taxon>Candidatus Dormiibacterota</taxon>
        <taxon>Candidatus Dormibacteria</taxon>
        <taxon>Candidatus Aeolococcales</taxon>
        <taxon>Candidatus Aeolococcaceae</taxon>
        <taxon>Candidatus Aeolococcus</taxon>
    </lineage>
</organism>
<dbReference type="RefSeq" id="WP_337311122.1">
    <property type="nucleotide sequence ID" value="NZ_JAEKNS010000078.1"/>
</dbReference>
<comment type="caution">
    <text evidence="3">The sequence shown here is derived from an EMBL/GenBank/DDBJ whole genome shotgun (WGS) entry which is preliminary data.</text>
</comment>
<name>A0A934JVF0_9BACT</name>
<dbReference type="EMBL" id="JAEKNS010000078">
    <property type="protein sequence ID" value="MBJ7594699.1"/>
    <property type="molecule type" value="Genomic_DNA"/>
</dbReference>
<sequence length="57" mass="5820">MEPVPPLAPPPARPGAGTPVFPSAREANPGARSHTTLVLVALLLIGTVAVLVLVLHH</sequence>
<evidence type="ECO:0000313" key="3">
    <source>
        <dbReference type="EMBL" id="MBJ7594699.1"/>
    </source>
</evidence>
<accession>A0A934JVF0</accession>
<evidence type="ECO:0000256" key="2">
    <source>
        <dbReference type="SAM" id="Phobius"/>
    </source>
</evidence>
<dbReference type="AlphaFoldDB" id="A0A934JVF0"/>
<evidence type="ECO:0000313" key="4">
    <source>
        <dbReference type="Proteomes" id="UP000606991"/>
    </source>
</evidence>
<feature type="transmembrane region" description="Helical" evidence="2">
    <location>
        <begin position="36"/>
        <end position="55"/>
    </location>
</feature>
<evidence type="ECO:0000256" key="1">
    <source>
        <dbReference type="SAM" id="MobiDB-lite"/>
    </source>
</evidence>
<reference evidence="3 4" key="1">
    <citation type="submission" date="2020-10" db="EMBL/GenBank/DDBJ databases">
        <title>Ca. Dormibacterota MAGs.</title>
        <authorList>
            <person name="Montgomery K."/>
        </authorList>
    </citation>
    <scope>NUCLEOTIDE SEQUENCE [LARGE SCALE GENOMIC DNA]</scope>
    <source>
        <strain evidence="3">SC8812_S17_18</strain>
    </source>
</reference>
<protein>
    <submittedName>
        <fullName evidence="3">Uncharacterized protein</fullName>
    </submittedName>
</protein>
<keyword evidence="2" id="KW-1133">Transmembrane helix</keyword>
<keyword evidence="2" id="KW-0472">Membrane</keyword>
<feature type="compositionally biased region" description="Pro residues" evidence="1">
    <location>
        <begin position="1"/>
        <end position="13"/>
    </location>
</feature>
<gene>
    <name evidence="3" type="ORF">JF886_07530</name>
</gene>
<dbReference type="Proteomes" id="UP000606991">
    <property type="component" value="Unassembled WGS sequence"/>
</dbReference>